<protein>
    <submittedName>
        <fullName evidence="2">Uncharacterized protein</fullName>
    </submittedName>
</protein>
<feature type="compositionally biased region" description="Gly residues" evidence="1">
    <location>
        <begin position="169"/>
        <end position="179"/>
    </location>
</feature>
<dbReference type="EMBL" id="JBAKFJ010000001">
    <property type="protein sequence ID" value="MEX0385881.1"/>
    <property type="molecule type" value="Genomic_DNA"/>
</dbReference>
<evidence type="ECO:0000313" key="3">
    <source>
        <dbReference type="Proteomes" id="UP001556653"/>
    </source>
</evidence>
<gene>
    <name evidence="2" type="ORF">V6X64_02585</name>
</gene>
<dbReference type="RefSeq" id="WP_367966364.1">
    <property type="nucleotide sequence ID" value="NZ_JBAKFJ010000001.1"/>
</dbReference>
<feature type="region of interest" description="Disordered" evidence="1">
    <location>
        <begin position="85"/>
        <end position="104"/>
    </location>
</feature>
<evidence type="ECO:0000256" key="1">
    <source>
        <dbReference type="SAM" id="MobiDB-lite"/>
    </source>
</evidence>
<sequence length="179" mass="19519">MSIGGILAGAMAGAGSAVQYNAQNQLKQQREEALAKLERDFKRDNLDYEYGLKKEVAAQEAFAEEAGAIRDAEIEIAVDAAKAATEERLNSDTEGPSLEDVSKARDRAIRETVRAERDRQTNFGFSEEPIDFKAIAQAVSKQYANLYPQYGRDLMRGFPSIPSQDENGGDGSGDPLGIK</sequence>
<feature type="region of interest" description="Disordered" evidence="1">
    <location>
        <begin position="154"/>
        <end position="179"/>
    </location>
</feature>
<comment type="caution">
    <text evidence="2">The sequence shown here is derived from an EMBL/GenBank/DDBJ whole genome shotgun (WGS) entry which is preliminary data.</text>
</comment>
<reference evidence="2 3" key="1">
    <citation type="submission" date="2024-02" db="EMBL/GenBank/DDBJ databases">
        <title>New especies of Spiribacter isolated from saline water.</title>
        <authorList>
            <person name="Leon M.J."/>
            <person name="De La Haba R."/>
            <person name="Sanchez-Porro C."/>
            <person name="Ventosa A."/>
        </authorList>
    </citation>
    <scope>NUCLEOTIDE SEQUENCE [LARGE SCALE GENOMIC DNA]</scope>
    <source>
        <strain evidence="3">ag22IC4-227</strain>
    </source>
</reference>
<dbReference type="Proteomes" id="UP001556653">
    <property type="component" value="Unassembled WGS sequence"/>
</dbReference>
<evidence type="ECO:0000313" key="2">
    <source>
        <dbReference type="EMBL" id="MEX0385881.1"/>
    </source>
</evidence>
<proteinExistence type="predicted"/>
<keyword evidence="3" id="KW-1185">Reference proteome</keyword>
<accession>A0ABV3S6Y0</accession>
<name>A0ABV3S6Y0_9GAMM</name>
<organism evidence="2 3">
    <name type="scientific">Spiribacter onubensis</name>
    <dbReference type="NCBI Taxonomy" id="3122420"/>
    <lineage>
        <taxon>Bacteria</taxon>
        <taxon>Pseudomonadati</taxon>
        <taxon>Pseudomonadota</taxon>
        <taxon>Gammaproteobacteria</taxon>
        <taxon>Chromatiales</taxon>
        <taxon>Ectothiorhodospiraceae</taxon>
        <taxon>Spiribacter</taxon>
    </lineage>
</organism>